<dbReference type="AlphaFoldDB" id="N1UR49"/>
<accession>N1UR49</accession>
<comment type="caution">
    <text evidence="1">The sequence shown here is derived from an EMBL/GenBank/DDBJ whole genome shotgun (WGS) entry which is preliminary data.</text>
</comment>
<evidence type="ECO:0000313" key="2">
    <source>
        <dbReference type="Proteomes" id="UP000012220"/>
    </source>
</evidence>
<name>N1UR49_LEPIR</name>
<dbReference type="EMBL" id="AHNY02000101">
    <property type="protein sequence ID" value="EMY26139.1"/>
    <property type="molecule type" value="Genomic_DNA"/>
</dbReference>
<evidence type="ECO:0000313" key="1">
    <source>
        <dbReference type="EMBL" id="EMY26139.1"/>
    </source>
</evidence>
<gene>
    <name evidence="1" type="ORF">LEP1GSC115_0772</name>
</gene>
<dbReference type="BioCyc" id="LINT1085541:G11IQ-5193-MONOMER"/>
<sequence length="37" mass="4368">MEVEGFFQIQKILITDPYPQTPHLESVAFLKRKNFTT</sequence>
<proteinExistence type="predicted"/>
<organism evidence="1 2">
    <name type="scientific">Leptospira interrogans serovar Australis str. 200703203</name>
    <dbReference type="NCBI Taxonomy" id="1085541"/>
    <lineage>
        <taxon>Bacteria</taxon>
        <taxon>Pseudomonadati</taxon>
        <taxon>Spirochaetota</taxon>
        <taxon>Spirochaetia</taxon>
        <taxon>Leptospirales</taxon>
        <taxon>Leptospiraceae</taxon>
        <taxon>Leptospira</taxon>
    </lineage>
</organism>
<reference evidence="1 2" key="1">
    <citation type="submission" date="2013-02" db="EMBL/GenBank/DDBJ databases">
        <authorList>
            <person name="Harkins D.M."/>
            <person name="Durkin A.S."/>
            <person name="Brinkac L.M."/>
            <person name="Haft D.H."/>
            <person name="Selengut J.D."/>
            <person name="Sanka R."/>
            <person name="DePew J."/>
            <person name="Purushe J."/>
            <person name="Picardeau M."/>
            <person name="Werts C."/>
            <person name="Goarant C."/>
            <person name="Vinetz J.M."/>
            <person name="Sutton G.G."/>
            <person name="Nierman W.C."/>
            <person name="Fouts D.E."/>
        </authorList>
    </citation>
    <scope>NUCLEOTIDE SEQUENCE [LARGE SCALE GENOMIC DNA]</scope>
    <source>
        <strain evidence="1 2">200703203</strain>
    </source>
</reference>
<dbReference type="Proteomes" id="UP000012220">
    <property type="component" value="Unassembled WGS sequence"/>
</dbReference>
<protein>
    <submittedName>
        <fullName evidence="1">Uncharacterized protein</fullName>
    </submittedName>
</protein>